<evidence type="ECO:0000256" key="5">
    <source>
        <dbReference type="ARBA" id="ARBA00023315"/>
    </source>
</evidence>
<dbReference type="AlphaFoldDB" id="A0A9P0MTC7"/>
<dbReference type="PANTHER" id="PTHR12563">
    <property type="entry name" value="GLYCEROL-3-PHOSPHATE ACYLTRANSFERASE"/>
    <property type="match status" value="1"/>
</dbReference>
<name>A0A9P0MTC7_NEZVI</name>
<dbReference type="Proteomes" id="UP001152798">
    <property type="component" value="Chromosome 6"/>
</dbReference>
<evidence type="ECO:0000256" key="3">
    <source>
        <dbReference type="ARBA" id="ARBA00022679"/>
    </source>
</evidence>
<protein>
    <recommendedName>
        <fullName evidence="7">Phospholipid/glycerol acyltransferase domain-containing protein</fullName>
    </recommendedName>
</protein>
<dbReference type="Pfam" id="PF01553">
    <property type="entry name" value="Acyltransferase"/>
    <property type="match status" value="1"/>
</dbReference>
<dbReference type="SUPFAM" id="SSF69593">
    <property type="entry name" value="Glycerol-3-phosphate (1)-acyltransferase"/>
    <property type="match status" value="1"/>
</dbReference>
<evidence type="ECO:0000259" key="7">
    <source>
        <dbReference type="SMART" id="SM00563"/>
    </source>
</evidence>
<comment type="subcellular location">
    <subcellularLocation>
        <location evidence="1">Membrane</location>
    </subcellularLocation>
</comment>
<keyword evidence="6" id="KW-0812">Transmembrane</keyword>
<dbReference type="GO" id="GO:0006631">
    <property type="term" value="P:fatty acid metabolic process"/>
    <property type="evidence" value="ECO:0007669"/>
    <property type="project" value="TreeGrafter"/>
</dbReference>
<accession>A0A9P0MTC7</accession>
<keyword evidence="3" id="KW-0808">Transferase</keyword>
<dbReference type="Pfam" id="PF19277">
    <property type="entry name" value="GPAT_C"/>
    <property type="match status" value="1"/>
</dbReference>
<dbReference type="GO" id="GO:0031966">
    <property type="term" value="C:mitochondrial membrane"/>
    <property type="evidence" value="ECO:0007669"/>
    <property type="project" value="TreeGrafter"/>
</dbReference>
<feature type="domain" description="Phospholipid/glycerol acyltransferase" evidence="7">
    <location>
        <begin position="279"/>
        <end position="411"/>
    </location>
</feature>
<keyword evidence="5" id="KW-0012">Acyltransferase</keyword>
<evidence type="ECO:0000313" key="9">
    <source>
        <dbReference type="Proteomes" id="UP001152798"/>
    </source>
</evidence>
<sequence>MMWPEVEVLISTTYASAGYFEVSVVFVFFAWLFSERVMAMMELMSTKLYEACSTPSYNGSLKQSSSSLHHQLTQYQLRKREQIAQAKSLSVHSFESALYSLKETPWNMILEQEKRPLMGLSCNDCCPRSRKNGGIGNEHFPIVDLLRVETLGKIRRRGILGSIFPVIRHCSTFKKYEYPYIYDSVLKDESVQQMVENTASEEAFENGITDPDGIEKFVERQTKRAAAILTHMHSKLSDLVLRIGSWVFYKTLPLLFTSMSIPQGQIEMLRKAASTGLPLIFLPLHRSHVDYIAVTFTLCNSGIRAPLVAAGENLRIPIFGKLLTGLGAFYIKRRMDPVAGKKDKLYRAILHNYMTQCMQAGHYFEFFIEGGRTRTGKPCMPKGGLMSVFVDAYLSGILEDALLVPVSVNYDKIVEGNFVTELTGEPKKPETLMSALKGIWTAITSHYGLVRVDFNQPFSLHELVRSFQNKVMNKSGSFHIAPSSASLYGTDIIHEEQRQLVDSITRHILYDCMQSTAVMSTNAVAFLLLYYFRNGVPLSKLTFALDRLRDELSFSKKDTGFSGDSKDIIEHAVSLLGPGLVEVDKKDEDVYYKPVSMLPNVLELNYYSNTLVSHFCLKGVVGRVLLSLTADQRDAKVAIEKVVDVSILLCEILQFEFIFTKTCQQLNNAVFDAIEEMTMHEILTEVASHRSGRLGYGCPRNLEIIDDEDEDFIPPDTFYKVNLEEEKLLFYGRLLEPLIDTYCTVFSYLLCMMDQVMPEQILVKELLATVKAGLDNGSIRYAESLSTDTIKNCMKLLEKWSVLECHIQDGTKVYYLNPKYESEEMLVTIIGKVELFRNRL</sequence>
<evidence type="ECO:0000256" key="2">
    <source>
        <dbReference type="ARBA" id="ARBA00007937"/>
    </source>
</evidence>
<gene>
    <name evidence="8" type="ORF">NEZAVI_LOCUS12723</name>
</gene>
<evidence type="ECO:0000256" key="6">
    <source>
        <dbReference type="SAM" id="Phobius"/>
    </source>
</evidence>
<comment type="similarity">
    <text evidence="2">Belongs to the GPAT/DAPAT family.</text>
</comment>
<dbReference type="PANTHER" id="PTHR12563:SF23">
    <property type="entry name" value="BCDNA.GH07066"/>
    <property type="match status" value="1"/>
</dbReference>
<evidence type="ECO:0000256" key="1">
    <source>
        <dbReference type="ARBA" id="ARBA00004370"/>
    </source>
</evidence>
<dbReference type="OrthoDB" id="5962536at2759"/>
<evidence type="ECO:0000313" key="8">
    <source>
        <dbReference type="EMBL" id="CAH1404289.1"/>
    </source>
</evidence>
<keyword evidence="9" id="KW-1185">Reference proteome</keyword>
<dbReference type="GO" id="GO:0006072">
    <property type="term" value="P:glycerol-3-phosphate metabolic process"/>
    <property type="evidence" value="ECO:0007669"/>
    <property type="project" value="TreeGrafter"/>
</dbReference>
<dbReference type="EMBL" id="OV725082">
    <property type="protein sequence ID" value="CAH1404289.1"/>
    <property type="molecule type" value="Genomic_DNA"/>
</dbReference>
<keyword evidence="4 6" id="KW-0472">Membrane</keyword>
<evidence type="ECO:0000256" key="4">
    <source>
        <dbReference type="ARBA" id="ARBA00023136"/>
    </source>
</evidence>
<dbReference type="InterPro" id="IPR045520">
    <property type="entry name" value="GPAT/DHAPAT_C"/>
</dbReference>
<keyword evidence="6" id="KW-1133">Transmembrane helix</keyword>
<dbReference type="GO" id="GO:0004366">
    <property type="term" value="F:glycerol-3-phosphate O-acyltransferase activity"/>
    <property type="evidence" value="ECO:0007669"/>
    <property type="project" value="TreeGrafter"/>
</dbReference>
<reference evidence="8" key="1">
    <citation type="submission" date="2022-01" db="EMBL/GenBank/DDBJ databases">
        <authorList>
            <person name="King R."/>
        </authorList>
    </citation>
    <scope>NUCLEOTIDE SEQUENCE</scope>
</reference>
<feature type="transmembrane region" description="Helical" evidence="6">
    <location>
        <begin position="12"/>
        <end position="34"/>
    </location>
</feature>
<dbReference type="CDD" id="cd07993">
    <property type="entry name" value="LPLAT_DHAPAT-like"/>
    <property type="match status" value="1"/>
</dbReference>
<dbReference type="GO" id="GO:0008654">
    <property type="term" value="P:phospholipid biosynthetic process"/>
    <property type="evidence" value="ECO:0007669"/>
    <property type="project" value="TreeGrafter"/>
</dbReference>
<organism evidence="8 9">
    <name type="scientific">Nezara viridula</name>
    <name type="common">Southern green stink bug</name>
    <name type="synonym">Cimex viridulus</name>
    <dbReference type="NCBI Taxonomy" id="85310"/>
    <lineage>
        <taxon>Eukaryota</taxon>
        <taxon>Metazoa</taxon>
        <taxon>Ecdysozoa</taxon>
        <taxon>Arthropoda</taxon>
        <taxon>Hexapoda</taxon>
        <taxon>Insecta</taxon>
        <taxon>Pterygota</taxon>
        <taxon>Neoptera</taxon>
        <taxon>Paraneoptera</taxon>
        <taxon>Hemiptera</taxon>
        <taxon>Heteroptera</taxon>
        <taxon>Panheteroptera</taxon>
        <taxon>Pentatomomorpha</taxon>
        <taxon>Pentatomoidea</taxon>
        <taxon>Pentatomidae</taxon>
        <taxon>Pentatominae</taxon>
        <taxon>Nezara</taxon>
    </lineage>
</organism>
<dbReference type="GO" id="GO:0019432">
    <property type="term" value="P:triglyceride biosynthetic process"/>
    <property type="evidence" value="ECO:0007669"/>
    <property type="project" value="TreeGrafter"/>
</dbReference>
<dbReference type="InterPro" id="IPR022284">
    <property type="entry name" value="GPAT/DHAPAT"/>
</dbReference>
<dbReference type="SMART" id="SM00563">
    <property type="entry name" value="PlsC"/>
    <property type="match status" value="1"/>
</dbReference>
<dbReference type="InterPro" id="IPR041728">
    <property type="entry name" value="GPAT/DHAPAT_LPLAT"/>
</dbReference>
<dbReference type="InterPro" id="IPR002123">
    <property type="entry name" value="Plipid/glycerol_acylTrfase"/>
</dbReference>
<proteinExistence type="inferred from homology"/>